<dbReference type="GO" id="GO:0005886">
    <property type="term" value="C:plasma membrane"/>
    <property type="evidence" value="ECO:0007669"/>
    <property type="project" value="UniProtKB-SubCell"/>
</dbReference>
<feature type="transmembrane region" description="Helical" evidence="7">
    <location>
        <begin position="93"/>
        <end position="114"/>
    </location>
</feature>
<evidence type="ECO:0000313" key="10">
    <source>
        <dbReference type="Proteomes" id="UP000271603"/>
    </source>
</evidence>
<feature type="domain" description="Acyltransferase 3" evidence="8">
    <location>
        <begin position="9"/>
        <end position="275"/>
    </location>
</feature>
<sequence>MSQVKNEITWINTLKGICIILVVLNHSIITTLPSALEHLTAGYLSADIWIKFNLFISPLRMPAFFFVSGLLAANAINKNWPEVFTKRFRNLTYLYFIWAIIQWFFISLIISPLISMKVSAVENSAYADNIIDFFKFIITGKTSLWYLYALAGYFLLAKLLRKQKYPLIVTSIIVSYAASLGALPGWGLTSICQNVVYFVLGAFFSAELINFCEMKKSNMLLWGVLLIAGIINIKLGIIKNIFTCLLAIIALIIICRELNKKINLSWVNWLGKNTTANLCHT</sequence>
<evidence type="ECO:0000256" key="2">
    <source>
        <dbReference type="ARBA" id="ARBA00007400"/>
    </source>
</evidence>
<keyword evidence="5 7" id="KW-1133">Transmembrane helix</keyword>
<evidence type="ECO:0000256" key="5">
    <source>
        <dbReference type="ARBA" id="ARBA00022989"/>
    </source>
</evidence>
<organism evidence="9 10">
    <name type="scientific">Serratia rubidaea</name>
    <name type="common">Serratia marinorubra</name>
    <dbReference type="NCBI Taxonomy" id="61652"/>
    <lineage>
        <taxon>Bacteria</taxon>
        <taxon>Pseudomonadati</taxon>
        <taxon>Pseudomonadota</taxon>
        <taxon>Gammaproteobacteria</taxon>
        <taxon>Enterobacterales</taxon>
        <taxon>Yersiniaceae</taxon>
        <taxon>Serratia</taxon>
    </lineage>
</organism>
<evidence type="ECO:0000313" key="9">
    <source>
        <dbReference type="EMBL" id="VEA68420.1"/>
    </source>
</evidence>
<evidence type="ECO:0000259" key="8">
    <source>
        <dbReference type="Pfam" id="PF01757"/>
    </source>
</evidence>
<protein>
    <submittedName>
        <fullName evidence="9">Inner membrane protein YcfT</fullName>
    </submittedName>
</protein>
<reference evidence="9 10" key="1">
    <citation type="submission" date="2018-12" db="EMBL/GenBank/DDBJ databases">
        <authorList>
            <consortium name="Pathogen Informatics"/>
        </authorList>
    </citation>
    <scope>NUCLEOTIDE SEQUENCE [LARGE SCALE GENOMIC DNA]</scope>
    <source>
        <strain evidence="9 10">NCTC9419</strain>
    </source>
</reference>
<feature type="transmembrane region" description="Helical" evidence="7">
    <location>
        <begin position="12"/>
        <end position="36"/>
    </location>
</feature>
<dbReference type="Proteomes" id="UP000271603">
    <property type="component" value="Chromosome"/>
</dbReference>
<feature type="transmembrane region" description="Helical" evidence="7">
    <location>
        <begin position="48"/>
        <end position="72"/>
    </location>
</feature>
<feature type="transmembrane region" description="Helical" evidence="7">
    <location>
        <begin position="195"/>
        <end position="212"/>
    </location>
</feature>
<dbReference type="InterPro" id="IPR002656">
    <property type="entry name" value="Acyl_transf_3_dom"/>
</dbReference>
<feature type="transmembrane region" description="Helical" evidence="7">
    <location>
        <begin position="134"/>
        <end position="156"/>
    </location>
</feature>
<dbReference type="EMBL" id="LR134155">
    <property type="protein sequence ID" value="VEA68420.1"/>
    <property type="molecule type" value="Genomic_DNA"/>
</dbReference>
<dbReference type="GO" id="GO:0009246">
    <property type="term" value="P:enterobacterial common antigen biosynthetic process"/>
    <property type="evidence" value="ECO:0007669"/>
    <property type="project" value="TreeGrafter"/>
</dbReference>
<dbReference type="Pfam" id="PF01757">
    <property type="entry name" value="Acyl_transf_3"/>
    <property type="match status" value="1"/>
</dbReference>
<feature type="transmembrane region" description="Helical" evidence="7">
    <location>
        <begin position="241"/>
        <end position="259"/>
    </location>
</feature>
<comment type="similarity">
    <text evidence="2">Belongs to the acyltransferase 3 family.</text>
</comment>
<evidence type="ECO:0000256" key="3">
    <source>
        <dbReference type="ARBA" id="ARBA00022475"/>
    </source>
</evidence>
<dbReference type="AlphaFoldDB" id="A0A447QEF0"/>
<accession>A0A447QEF0</accession>
<evidence type="ECO:0000256" key="6">
    <source>
        <dbReference type="ARBA" id="ARBA00023136"/>
    </source>
</evidence>
<evidence type="ECO:0000256" key="7">
    <source>
        <dbReference type="SAM" id="Phobius"/>
    </source>
</evidence>
<evidence type="ECO:0000256" key="1">
    <source>
        <dbReference type="ARBA" id="ARBA00004651"/>
    </source>
</evidence>
<dbReference type="PANTHER" id="PTHR40074:SF4">
    <property type="entry name" value="INNER MEMBRANE PROTEIN YCFT"/>
    <property type="match status" value="1"/>
</dbReference>
<proteinExistence type="inferred from homology"/>
<dbReference type="PANTHER" id="PTHR40074">
    <property type="entry name" value="O-ACETYLTRANSFERASE WECH"/>
    <property type="match status" value="1"/>
</dbReference>
<keyword evidence="4 7" id="KW-0812">Transmembrane</keyword>
<dbReference type="GO" id="GO:0016413">
    <property type="term" value="F:O-acetyltransferase activity"/>
    <property type="evidence" value="ECO:0007669"/>
    <property type="project" value="TreeGrafter"/>
</dbReference>
<comment type="subcellular location">
    <subcellularLocation>
        <location evidence="1">Cell membrane</location>
        <topology evidence="1">Multi-pass membrane protein</topology>
    </subcellularLocation>
</comment>
<gene>
    <name evidence="9" type="primary">ycfT</name>
    <name evidence="9" type="ORF">NCTC9419_00427</name>
</gene>
<evidence type="ECO:0000256" key="4">
    <source>
        <dbReference type="ARBA" id="ARBA00022692"/>
    </source>
</evidence>
<name>A0A447QEF0_SERRU</name>
<keyword evidence="3" id="KW-1003">Cell membrane</keyword>
<keyword evidence="6 7" id="KW-0472">Membrane</keyword>
<feature type="transmembrane region" description="Helical" evidence="7">
    <location>
        <begin position="168"/>
        <end position="189"/>
    </location>
</feature>